<proteinExistence type="predicted"/>
<keyword evidence="1" id="KW-0812">Transmembrane</keyword>
<dbReference type="EMBL" id="MNUY01000016">
    <property type="protein sequence ID" value="OIO15229.1"/>
    <property type="molecule type" value="Genomic_DNA"/>
</dbReference>
<dbReference type="AlphaFoldDB" id="A0A1J4TX88"/>
<evidence type="ECO:0000313" key="3">
    <source>
        <dbReference type="Proteomes" id="UP000183120"/>
    </source>
</evidence>
<dbReference type="STRING" id="1805209.AUJ73_01200"/>
<feature type="transmembrane region" description="Helical" evidence="1">
    <location>
        <begin position="74"/>
        <end position="94"/>
    </location>
</feature>
<evidence type="ECO:0000313" key="2">
    <source>
        <dbReference type="EMBL" id="OIO15229.1"/>
    </source>
</evidence>
<keyword evidence="1" id="KW-1133">Transmembrane helix</keyword>
<sequence>MILYPAVIPPSQTISFYPKLSFWGKCETLYPLFFWLKFPLFIALIYGVLVFIIGIIGFIFSNKNDNKIIAKKRIKRALIIFVIYFIFLLINAILRIDVDFIIGGCAPHREIWGNNF</sequence>
<organism evidence="2 3">
    <name type="scientific">Candidatus Gottesmanbacteria bacterium CG1_02_37_22</name>
    <dbReference type="NCBI Taxonomy" id="1805209"/>
    <lineage>
        <taxon>Bacteria</taxon>
        <taxon>Candidatus Gottesmaniibacteriota</taxon>
    </lineage>
</organism>
<evidence type="ECO:0000256" key="1">
    <source>
        <dbReference type="SAM" id="Phobius"/>
    </source>
</evidence>
<keyword evidence="1" id="KW-0472">Membrane</keyword>
<reference evidence="2 3" key="1">
    <citation type="journal article" date="2016" name="Environ. Microbiol.">
        <title>Genomic resolution of a cold subsurface aquifer community provides metabolic insights for novel microbes adapted to high CO concentrations.</title>
        <authorList>
            <person name="Probst A.J."/>
            <person name="Castelle C.J."/>
            <person name="Singh A."/>
            <person name="Brown C.T."/>
            <person name="Anantharaman K."/>
            <person name="Sharon I."/>
            <person name="Hug L.A."/>
            <person name="Burstein D."/>
            <person name="Emerson J.B."/>
            <person name="Thomas B.C."/>
            <person name="Banfield J.F."/>
        </authorList>
    </citation>
    <scope>NUCLEOTIDE SEQUENCE [LARGE SCALE GENOMIC DNA]</scope>
    <source>
        <strain evidence="2">CG1_02_37_22</strain>
    </source>
</reference>
<name>A0A1J4TX88_9BACT</name>
<accession>A0A1J4TX88</accession>
<dbReference type="Proteomes" id="UP000183120">
    <property type="component" value="Unassembled WGS sequence"/>
</dbReference>
<protein>
    <submittedName>
        <fullName evidence="2">Uncharacterized protein</fullName>
    </submittedName>
</protein>
<gene>
    <name evidence="2" type="ORF">AUJ73_01200</name>
</gene>
<feature type="transmembrane region" description="Helical" evidence="1">
    <location>
        <begin position="38"/>
        <end position="62"/>
    </location>
</feature>
<comment type="caution">
    <text evidence="2">The sequence shown here is derived from an EMBL/GenBank/DDBJ whole genome shotgun (WGS) entry which is preliminary data.</text>
</comment>